<dbReference type="eggNOG" id="KOG4658">
    <property type="taxonomic scope" value="Eukaryota"/>
</dbReference>
<dbReference type="InParanoid" id="M0ZWU1"/>
<feature type="domain" description="At1g61320/AtMIF1 LRR" evidence="3">
    <location>
        <begin position="86"/>
        <end position="271"/>
    </location>
</feature>
<feature type="domain" description="F-box" evidence="1">
    <location>
        <begin position="5"/>
        <end position="41"/>
    </location>
</feature>
<dbReference type="Proteomes" id="UP000011115">
    <property type="component" value="Unassembled WGS sequence"/>
</dbReference>
<dbReference type="PANTHER" id="PTHR34145">
    <property type="entry name" value="OS02G0105600 PROTEIN"/>
    <property type="match status" value="1"/>
</dbReference>
<evidence type="ECO:0000259" key="3">
    <source>
        <dbReference type="Pfam" id="PF23622"/>
    </source>
</evidence>
<evidence type="ECO:0000313" key="5">
    <source>
        <dbReference type="Proteomes" id="UP000011115"/>
    </source>
</evidence>
<protein>
    <submittedName>
        <fullName evidence="4">Hero resistance protein</fullName>
    </submittedName>
</protein>
<sequence>MADILPECLIQKILCFLSYTEATRMRILSKTWLQAWSTLPNLDFTIDCWEGNTMSDYSQLVDTIIERYRKGKIPIERFELLENINDSHKDFYFPLIDKWLDIALQNGVKDLFLEFTSYPTPILTILAGKSLRELVLCYCTLMPVSLSSGVVNCNSLRKLSLSHVTLDENTFDTLFNSCPLIVSFILEYCSGLTMTLRKIKSDSLKVLKIHQLYAIEEIDAPNLVSLDYMGNQIPELKMARESSQLEHSKITLLCRSSNAAWFCKLKKLLSNSSSSSKVTLQFFNCTEISMTDLQMDHIDLYDKPIESTSSSFVEVTVGHEGDKARMIDQLLDEHESKLDVISIVGMPGLGKTTLAKKVYNNTLVASHFNVRAWCIISQKYNKSKVLREILQQVTGSEGKESEDDFAENYEEYYSIKGTSSS</sequence>
<dbReference type="Gramene" id="PGSC0003DMT400009715">
    <property type="protein sequence ID" value="PGSC0003DMT400009715"/>
    <property type="gene ID" value="PGSC0003DMG400003800"/>
</dbReference>
<dbReference type="InterPro" id="IPR053772">
    <property type="entry name" value="At1g61320/At1g61330-like"/>
</dbReference>
<reference evidence="5" key="1">
    <citation type="journal article" date="2011" name="Nature">
        <title>Genome sequence and analysis of the tuber crop potato.</title>
        <authorList>
            <consortium name="The Potato Genome Sequencing Consortium"/>
        </authorList>
    </citation>
    <scope>NUCLEOTIDE SEQUENCE [LARGE SCALE GENOMIC DNA]</scope>
    <source>
        <strain evidence="5">cv. DM1-3 516 R44</strain>
    </source>
</reference>
<dbReference type="HOGENOM" id="CLU_652834_0_0_1"/>
<dbReference type="PANTHER" id="PTHR34145:SF68">
    <property type="entry name" value="FBD DOMAIN-CONTAINING PROTEIN"/>
    <property type="match status" value="1"/>
</dbReference>
<dbReference type="AlphaFoldDB" id="M0ZWU1"/>
<proteinExistence type="predicted"/>
<evidence type="ECO:0000259" key="1">
    <source>
        <dbReference type="Pfam" id="PF00646"/>
    </source>
</evidence>
<organism evidence="4 5">
    <name type="scientific">Solanum tuberosum</name>
    <name type="common">Potato</name>
    <dbReference type="NCBI Taxonomy" id="4113"/>
    <lineage>
        <taxon>Eukaryota</taxon>
        <taxon>Viridiplantae</taxon>
        <taxon>Streptophyta</taxon>
        <taxon>Embryophyta</taxon>
        <taxon>Tracheophyta</taxon>
        <taxon>Spermatophyta</taxon>
        <taxon>Magnoliopsida</taxon>
        <taxon>eudicotyledons</taxon>
        <taxon>Gunneridae</taxon>
        <taxon>Pentapetalae</taxon>
        <taxon>asterids</taxon>
        <taxon>lamiids</taxon>
        <taxon>Solanales</taxon>
        <taxon>Solanaceae</taxon>
        <taxon>Solanoideae</taxon>
        <taxon>Solaneae</taxon>
        <taxon>Solanum</taxon>
    </lineage>
</organism>
<dbReference type="SUPFAM" id="SSF52540">
    <property type="entry name" value="P-loop containing nucleoside triphosphate hydrolases"/>
    <property type="match status" value="1"/>
</dbReference>
<dbReference type="STRING" id="4113.M0ZWU1"/>
<dbReference type="InterPro" id="IPR036047">
    <property type="entry name" value="F-box-like_dom_sf"/>
</dbReference>
<dbReference type="EnsemblPlants" id="PGSC0003DMT400009715">
    <property type="protein sequence ID" value="PGSC0003DMT400009715"/>
    <property type="gene ID" value="PGSC0003DMG400003800"/>
</dbReference>
<evidence type="ECO:0000259" key="2">
    <source>
        <dbReference type="Pfam" id="PF00931"/>
    </source>
</evidence>
<dbReference type="InterPro" id="IPR055357">
    <property type="entry name" value="LRR_At1g61320_AtMIF1"/>
</dbReference>
<evidence type="ECO:0000313" key="4">
    <source>
        <dbReference type="EnsemblPlants" id="PGSC0003DMT400009715"/>
    </source>
</evidence>
<feature type="domain" description="NB-ARC" evidence="2">
    <location>
        <begin position="322"/>
        <end position="402"/>
    </location>
</feature>
<reference evidence="4" key="2">
    <citation type="submission" date="2015-06" db="UniProtKB">
        <authorList>
            <consortium name="EnsemblPlants"/>
        </authorList>
    </citation>
    <scope>IDENTIFICATION</scope>
    <source>
        <strain evidence="4">DM1-3 516 R44</strain>
    </source>
</reference>
<dbReference type="Pfam" id="PF23622">
    <property type="entry name" value="LRR_At1g61320_AtMIF1"/>
    <property type="match status" value="1"/>
</dbReference>
<dbReference type="GO" id="GO:0043531">
    <property type="term" value="F:ADP binding"/>
    <property type="evidence" value="ECO:0007669"/>
    <property type="project" value="InterPro"/>
</dbReference>
<dbReference type="SUPFAM" id="SSF52047">
    <property type="entry name" value="RNI-like"/>
    <property type="match status" value="1"/>
</dbReference>
<dbReference type="SUPFAM" id="SSF81383">
    <property type="entry name" value="F-box domain"/>
    <property type="match status" value="1"/>
</dbReference>
<dbReference type="InterPro" id="IPR002182">
    <property type="entry name" value="NB-ARC"/>
</dbReference>
<dbReference type="Gene3D" id="3.40.50.300">
    <property type="entry name" value="P-loop containing nucleotide triphosphate hydrolases"/>
    <property type="match status" value="1"/>
</dbReference>
<dbReference type="InterPro" id="IPR032675">
    <property type="entry name" value="LRR_dom_sf"/>
</dbReference>
<dbReference type="Gene3D" id="3.80.10.10">
    <property type="entry name" value="Ribonuclease Inhibitor"/>
    <property type="match status" value="1"/>
</dbReference>
<dbReference type="PaxDb" id="4113-PGSC0003DMT400009715"/>
<keyword evidence="5" id="KW-1185">Reference proteome</keyword>
<dbReference type="InterPro" id="IPR027417">
    <property type="entry name" value="P-loop_NTPase"/>
</dbReference>
<dbReference type="Pfam" id="PF00646">
    <property type="entry name" value="F-box"/>
    <property type="match status" value="1"/>
</dbReference>
<accession>M0ZWU1</accession>
<dbReference type="InterPro" id="IPR001810">
    <property type="entry name" value="F-box_dom"/>
</dbReference>
<dbReference type="Pfam" id="PF00931">
    <property type="entry name" value="NB-ARC"/>
    <property type="match status" value="1"/>
</dbReference>
<name>M0ZWU1_SOLTU</name>